<dbReference type="AlphaFoldDB" id="A0A829G7Q4"/>
<dbReference type="Gene3D" id="3.40.50.720">
    <property type="entry name" value="NAD(P)-binding Rossmann-like Domain"/>
    <property type="match status" value="1"/>
</dbReference>
<proteinExistence type="predicted"/>
<feature type="non-terminal residue" evidence="1">
    <location>
        <position position="21"/>
    </location>
</feature>
<dbReference type="Proteomes" id="UP000014316">
    <property type="component" value="Unassembled WGS sequence"/>
</dbReference>
<organism evidence="1 2">
    <name type="scientific">Lacticaseibacillus paracasei subsp. paracasei Lpp123</name>
    <dbReference type="NCBI Taxonomy" id="1256201"/>
    <lineage>
        <taxon>Bacteria</taxon>
        <taxon>Bacillati</taxon>
        <taxon>Bacillota</taxon>
        <taxon>Bacilli</taxon>
        <taxon>Lactobacillales</taxon>
        <taxon>Lactobacillaceae</taxon>
        <taxon>Lacticaseibacillus</taxon>
    </lineage>
</organism>
<name>A0A829G7Q4_LACPA</name>
<evidence type="ECO:0000313" key="2">
    <source>
        <dbReference type="Proteomes" id="UP000014316"/>
    </source>
</evidence>
<comment type="caution">
    <text evidence="1">The sequence shown here is derived from an EMBL/GenBank/DDBJ whole genome shotgun (WGS) entry which is preliminary data.</text>
</comment>
<dbReference type="SUPFAM" id="SSF51735">
    <property type="entry name" value="NAD(P)-binding Rossmann-fold domains"/>
    <property type="match status" value="1"/>
</dbReference>
<dbReference type="InterPro" id="IPR036291">
    <property type="entry name" value="NAD(P)-bd_dom_sf"/>
</dbReference>
<gene>
    <name evidence="1" type="ORF">Lpp123_17149</name>
</gene>
<sequence length="21" mass="2143">MSNYLVTGGAGFIGSNLTELV</sequence>
<reference evidence="1 2" key="1">
    <citation type="journal article" date="2013" name="PLoS ONE">
        <title>Lactobacillus paracasei comparative genomics: towards species pan-genome definition and exploitation of diversity.</title>
        <authorList>
            <person name="Smokvina T."/>
            <person name="Wels M."/>
            <person name="Polka J."/>
            <person name="Chervaux C."/>
            <person name="Brisse S."/>
            <person name="Boekhorst J."/>
            <person name="van Hylckama Vlieg J.E."/>
            <person name="Siezen R.J."/>
        </authorList>
    </citation>
    <scope>NUCLEOTIDE SEQUENCE [LARGE SCALE GENOMIC DNA]</scope>
    <source>
        <strain evidence="1 2">Lpp123</strain>
    </source>
</reference>
<accession>A0A829G7Q4</accession>
<evidence type="ECO:0000313" key="1">
    <source>
        <dbReference type="EMBL" id="EPC48570.1"/>
    </source>
</evidence>
<dbReference type="EMBL" id="ANJW01001013">
    <property type="protein sequence ID" value="EPC48570.1"/>
    <property type="molecule type" value="Genomic_DNA"/>
</dbReference>
<protein>
    <submittedName>
        <fullName evidence="1">Uncharacterized protein</fullName>
    </submittedName>
</protein>